<organism evidence="1 2">
    <name type="scientific">Sodalis praecaptivus</name>
    <dbReference type="NCBI Taxonomy" id="1239307"/>
    <lineage>
        <taxon>Bacteria</taxon>
        <taxon>Pseudomonadati</taxon>
        <taxon>Pseudomonadota</taxon>
        <taxon>Gammaproteobacteria</taxon>
        <taxon>Enterobacterales</taxon>
        <taxon>Bruguierivoracaceae</taxon>
        <taxon>Sodalis</taxon>
    </lineage>
</organism>
<keyword evidence="2" id="KW-1185">Reference proteome</keyword>
<dbReference type="Proteomes" id="UP000019028">
    <property type="component" value="Chromosome"/>
</dbReference>
<evidence type="ECO:0000313" key="1">
    <source>
        <dbReference type="EMBL" id="AHF77893.1"/>
    </source>
</evidence>
<dbReference type="KEGG" id="sod:Sant_2880"/>
<dbReference type="OrthoDB" id="6693450at2"/>
<protein>
    <submittedName>
        <fullName evidence="1">Phage protein</fullName>
    </submittedName>
</protein>
<proteinExistence type="predicted"/>
<dbReference type="AlphaFoldDB" id="W0I0B6"/>
<gene>
    <name evidence="1" type="ORF">Sant_2880</name>
</gene>
<dbReference type="PATRIC" id="fig|1239307.3.peg.3194"/>
<dbReference type="EMBL" id="CP006569">
    <property type="protein sequence ID" value="AHF77893.1"/>
    <property type="molecule type" value="Genomic_DNA"/>
</dbReference>
<sequence>MKIINLLTLVLFFISIRVDAWDYKETKDEMRGVREYSAYLESLNSKEFQFPYNGGSKLSIVMISQDDKITKKSGFFLTKGQFFCQQEDNCKAHAKFDNGNIIELNLRIGKDNSNVAAVEEPRGFAESIYLSKTMIVEVPVYREGPTQFKFNLDGSKWRGAPENLPFVTLVGTYPFGKLTNELVLNLKNGKQKNNGESCFVLQKEELFKTINSLSDVEYCGFEGYLDSVVARYPYNTVNFKKMASEIGGFRGNLGKITNVLYLWGADEYSDVTSIFMSLDKKNGITLIVNYSPVSNNIPNKDNASIQ</sequence>
<accession>W0I0B6</accession>
<name>W0I0B6_9GAMM</name>
<dbReference type="RefSeq" id="WP_025423035.1">
    <property type="nucleotide sequence ID" value="NZ_CP006569.1"/>
</dbReference>
<dbReference type="HOGENOM" id="CLU_908812_0_0_6"/>
<reference evidence="1 2" key="1">
    <citation type="journal article" date="2014" name="Genome Biol. Evol.">
        <title>Genome degeneration and adaptation in a nascent stage of symbiosis.</title>
        <authorList>
            <person name="Oakeson K.F."/>
            <person name="Gil R."/>
            <person name="Clayton A.L."/>
            <person name="Dunn D.M."/>
            <person name="von Niederhausern A.C."/>
            <person name="Hamil C."/>
            <person name="Aoyagi A."/>
            <person name="Duval B."/>
            <person name="Baca A."/>
            <person name="Silva F.J."/>
            <person name="Vallier A."/>
            <person name="Jackson D.G."/>
            <person name="Latorre A."/>
            <person name="Weiss R.B."/>
            <person name="Heddi A."/>
            <person name="Moya A."/>
            <person name="Dale C."/>
        </authorList>
    </citation>
    <scope>NUCLEOTIDE SEQUENCE [LARGE SCALE GENOMIC DNA]</scope>
    <source>
        <strain evidence="1 2">HS1</strain>
    </source>
</reference>
<evidence type="ECO:0000313" key="2">
    <source>
        <dbReference type="Proteomes" id="UP000019028"/>
    </source>
</evidence>